<proteinExistence type="predicted"/>
<feature type="domain" description="Ricin B lectin" evidence="1">
    <location>
        <begin position="157"/>
        <end position="243"/>
    </location>
</feature>
<organism evidence="2 3">
    <name type="scientific">Gonium pectorale</name>
    <name type="common">Green alga</name>
    <dbReference type="NCBI Taxonomy" id="33097"/>
    <lineage>
        <taxon>Eukaryota</taxon>
        <taxon>Viridiplantae</taxon>
        <taxon>Chlorophyta</taxon>
        <taxon>core chlorophytes</taxon>
        <taxon>Chlorophyceae</taxon>
        <taxon>CS clade</taxon>
        <taxon>Chlamydomonadales</taxon>
        <taxon>Volvocaceae</taxon>
        <taxon>Gonium</taxon>
    </lineage>
</organism>
<dbReference type="PANTHER" id="PTHR18841">
    <property type="entry name" value="VITELLINE MEMBRANE OUTER LAYER PROTEIN I-RELATED"/>
    <property type="match status" value="1"/>
</dbReference>
<evidence type="ECO:0000313" key="2">
    <source>
        <dbReference type="EMBL" id="KXZ56188.1"/>
    </source>
</evidence>
<dbReference type="EMBL" id="LSYV01000002">
    <property type="protein sequence ID" value="KXZ56188.1"/>
    <property type="molecule type" value="Genomic_DNA"/>
</dbReference>
<dbReference type="SUPFAM" id="SSF50370">
    <property type="entry name" value="Ricin B-like lectins"/>
    <property type="match status" value="1"/>
</dbReference>
<dbReference type="InterPro" id="IPR035992">
    <property type="entry name" value="Ricin_B-like_lectins"/>
</dbReference>
<dbReference type="Pfam" id="PF14200">
    <property type="entry name" value="RicinB_lectin_2"/>
    <property type="match status" value="1"/>
</dbReference>
<sequence>MVGGWTHVYDGYWGTWRPASFPCNKQSYNAARGTMELVGMPISAFRLRIEPYQGGGDDTAINGIQWTGFTYCPDNTYICGLQVKMEAPQGWGDDTALNGLAIACCGFPVNNSTAVVSTTNITTSTNGDRSCLTLETGDNAQTVGTRVLQYLCANSPRQLFVFTSQPTGEYTITTVPSGLCVVPKDGGTAQGTGVVLNTCRGSRTEMWAVTPLGGNRYHIRSAHANRCFDVSWGVATDGAVIQLIDCYATNNQVVKLNLPTRSTTTGIQTKTS</sequence>
<dbReference type="InterPro" id="IPR000772">
    <property type="entry name" value="Ricin_B_lectin"/>
</dbReference>
<gene>
    <name evidence="2" type="ORF">GPECTOR_1g162</name>
</gene>
<dbReference type="OrthoDB" id="6770063at2759"/>
<name>A0A150H2W9_GONPE</name>
<dbReference type="InterPro" id="IPR036706">
    <property type="entry name" value="VOMI_sf"/>
</dbReference>
<dbReference type="Pfam" id="PF03762">
    <property type="entry name" value="VOMI"/>
    <property type="match status" value="1"/>
</dbReference>
<accession>A0A150H2W9</accession>
<dbReference type="AlphaFoldDB" id="A0A150H2W9"/>
<dbReference type="SUPFAM" id="SSF51092">
    <property type="entry name" value="Vitelline membrane outer protein-I (VMO-I)"/>
    <property type="match status" value="1"/>
</dbReference>
<dbReference type="Proteomes" id="UP000075714">
    <property type="component" value="Unassembled WGS sequence"/>
</dbReference>
<dbReference type="GO" id="GO:0005615">
    <property type="term" value="C:extracellular space"/>
    <property type="evidence" value="ECO:0007669"/>
    <property type="project" value="TreeGrafter"/>
</dbReference>
<dbReference type="InterPro" id="IPR005515">
    <property type="entry name" value="VOMI"/>
</dbReference>
<dbReference type="PROSITE" id="PS50231">
    <property type="entry name" value="RICIN_B_LECTIN"/>
    <property type="match status" value="1"/>
</dbReference>
<comment type="caution">
    <text evidence="2">The sequence shown here is derived from an EMBL/GenBank/DDBJ whole genome shotgun (WGS) entry which is preliminary data.</text>
</comment>
<keyword evidence="3" id="KW-1185">Reference proteome</keyword>
<dbReference type="PANTHER" id="PTHR18841:SF0">
    <property type="entry name" value="VITELLINE MEMBRANE OUTER LAYER 1 HOMOLOG A-RELATED"/>
    <property type="match status" value="1"/>
</dbReference>
<dbReference type="Gene3D" id="2.100.10.20">
    <property type="entry name" value="Vitelline membrane outer layer protein I (VOMI)"/>
    <property type="match status" value="1"/>
</dbReference>
<dbReference type="Gene3D" id="2.80.10.50">
    <property type="match status" value="1"/>
</dbReference>
<protein>
    <recommendedName>
        <fullName evidence="1">Ricin B lectin domain-containing protein</fullName>
    </recommendedName>
</protein>
<dbReference type="CDD" id="cd00161">
    <property type="entry name" value="beta-trefoil_Ricin-like"/>
    <property type="match status" value="1"/>
</dbReference>
<evidence type="ECO:0000313" key="3">
    <source>
        <dbReference type="Proteomes" id="UP000075714"/>
    </source>
</evidence>
<evidence type="ECO:0000259" key="1">
    <source>
        <dbReference type="Pfam" id="PF14200"/>
    </source>
</evidence>
<reference evidence="3" key="1">
    <citation type="journal article" date="2016" name="Nat. Commun.">
        <title>The Gonium pectorale genome demonstrates co-option of cell cycle regulation during the evolution of multicellularity.</title>
        <authorList>
            <person name="Hanschen E.R."/>
            <person name="Marriage T.N."/>
            <person name="Ferris P.J."/>
            <person name="Hamaji T."/>
            <person name="Toyoda A."/>
            <person name="Fujiyama A."/>
            <person name="Neme R."/>
            <person name="Noguchi H."/>
            <person name="Minakuchi Y."/>
            <person name="Suzuki M."/>
            <person name="Kawai-Toyooka H."/>
            <person name="Smith D.R."/>
            <person name="Sparks H."/>
            <person name="Anderson J."/>
            <person name="Bakaric R."/>
            <person name="Luria V."/>
            <person name="Karger A."/>
            <person name="Kirschner M.W."/>
            <person name="Durand P.M."/>
            <person name="Michod R.E."/>
            <person name="Nozaki H."/>
            <person name="Olson B.J."/>
        </authorList>
    </citation>
    <scope>NUCLEOTIDE SEQUENCE [LARGE SCALE GENOMIC DNA]</scope>
    <source>
        <strain evidence="3">NIES-2863</strain>
    </source>
</reference>